<dbReference type="GO" id="GO:0015031">
    <property type="term" value="P:protein transport"/>
    <property type="evidence" value="ECO:0007669"/>
    <property type="project" value="UniProtKB-KW"/>
</dbReference>
<name>A0A167YHD2_9EURO</name>
<keyword evidence="10" id="KW-0496">Mitochondrion</keyword>
<keyword evidence="11" id="KW-0472">Membrane</keyword>
<feature type="region of interest" description="Disordered" evidence="12">
    <location>
        <begin position="157"/>
        <end position="176"/>
    </location>
</feature>
<keyword evidence="8" id="KW-1133">Transmembrane helix</keyword>
<evidence type="ECO:0000313" key="13">
    <source>
        <dbReference type="EMBL" id="KZZ91344.1"/>
    </source>
</evidence>
<evidence type="ECO:0000256" key="2">
    <source>
        <dbReference type="ARBA" id="ARBA00006355"/>
    </source>
</evidence>
<keyword evidence="7" id="KW-0653">Protein transport</keyword>
<evidence type="ECO:0000256" key="11">
    <source>
        <dbReference type="ARBA" id="ARBA00023136"/>
    </source>
</evidence>
<accession>A0A167YHD2</accession>
<comment type="caution">
    <text evidence="13">The sequence shown here is derived from an EMBL/GenBank/DDBJ whole genome shotgun (WGS) entry which is preliminary data.</text>
</comment>
<organism evidence="13 14">
    <name type="scientific">Ascosphaera apis ARSEF 7405</name>
    <dbReference type="NCBI Taxonomy" id="392613"/>
    <lineage>
        <taxon>Eukaryota</taxon>
        <taxon>Fungi</taxon>
        <taxon>Dikarya</taxon>
        <taxon>Ascomycota</taxon>
        <taxon>Pezizomycotina</taxon>
        <taxon>Eurotiomycetes</taxon>
        <taxon>Eurotiomycetidae</taxon>
        <taxon>Onygenales</taxon>
        <taxon>Ascosphaeraceae</taxon>
        <taxon>Ascosphaera</taxon>
    </lineage>
</organism>
<dbReference type="VEuPathDB" id="FungiDB:AAP_03514"/>
<evidence type="ECO:0000256" key="8">
    <source>
        <dbReference type="ARBA" id="ARBA00022989"/>
    </source>
</evidence>
<evidence type="ECO:0000256" key="1">
    <source>
        <dbReference type="ARBA" id="ARBA00004434"/>
    </source>
</evidence>
<dbReference type="EMBL" id="AZGZ01000014">
    <property type="protein sequence ID" value="KZZ91344.1"/>
    <property type="molecule type" value="Genomic_DNA"/>
</dbReference>
<evidence type="ECO:0000256" key="7">
    <source>
        <dbReference type="ARBA" id="ARBA00022927"/>
    </source>
</evidence>
<keyword evidence="6" id="KW-0999">Mitochondrion inner membrane</keyword>
<dbReference type="GO" id="GO:0005743">
    <property type="term" value="C:mitochondrial inner membrane"/>
    <property type="evidence" value="ECO:0007669"/>
    <property type="project" value="UniProtKB-SubCell"/>
</dbReference>
<sequence length="537" mass="60006">MADSGSKAGAAGTGNAAPAKPAAASAAPKPQNPAMRMMGMPNFRFKLPSRNWLIFLTITGSWFAAVIYDRREKRKIQQKWSHLVAHIAKEPLPSNELRRKLTVFLSAPPGDGLRSAREYFKEYVKPILVSGALDYEVIEGRKEGEIRAALAEKIRQRRRDAGESGAGASSPEDETTDAAKLLQEVRNNFGIHDEPGLKGDLVLGRNTWREYIRGIHEGWLGPLDAPVLETTEEDIPEVTPLSETPVVQQTTSSPPSPSATTTETTTSTSTTETTTPPSIDNQTSTEPPTPTKSEEDTKAAEKKKEEEKKEAEKKKGPTPSYLLPSDYASQPLPPTLPDVLEPSCPIYFPHILGFLNTPIRMYRFLNKRKVAESVGEEVAALVLAAQVREYKYGIEHTHTHTHAHDTSADASPVSSESSEPNNKALEPQWEQASLLEIEEADWHKSARRERPDALEREWLDPIVLDSRIASRMRRFVVPEEERERSQRIFEGQEWIRGEEKPADVPLWQMVKDYMGFGEDNHPSRKVVVGNYEGEFDE</sequence>
<dbReference type="PANTHER" id="PTHR12358">
    <property type="entry name" value="SPHINGOSINE KINASE"/>
    <property type="match status" value="1"/>
</dbReference>
<feature type="compositionally biased region" description="Basic and acidic residues" evidence="12">
    <location>
        <begin position="292"/>
        <end position="315"/>
    </location>
</feature>
<dbReference type="InterPro" id="IPR021056">
    <property type="entry name" value="Mt_import_IM_translocase_Tim54"/>
</dbReference>
<keyword evidence="14" id="KW-1185">Reference proteome</keyword>
<evidence type="ECO:0000256" key="4">
    <source>
        <dbReference type="ARBA" id="ARBA00022448"/>
    </source>
</evidence>
<evidence type="ECO:0000256" key="9">
    <source>
        <dbReference type="ARBA" id="ARBA00023010"/>
    </source>
</evidence>
<dbReference type="PANTHER" id="PTHR12358:SF101">
    <property type="entry name" value="MITOCHONDRIAL IMPORT INNER MEMBRANE TRANSLOCASE SUBUNIT TIM54"/>
    <property type="match status" value="1"/>
</dbReference>
<evidence type="ECO:0000256" key="12">
    <source>
        <dbReference type="SAM" id="MobiDB-lite"/>
    </source>
</evidence>
<keyword evidence="4" id="KW-0813">Transport</keyword>
<keyword evidence="5" id="KW-0812">Transmembrane</keyword>
<feature type="compositionally biased region" description="Low complexity" evidence="12">
    <location>
        <begin position="250"/>
        <end position="286"/>
    </location>
</feature>
<feature type="compositionally biased region" description="Low complexity" evidence="12">
    <location>
        <begin position="408"/>
        <end position="420"/>
    </location>
</feature>
<feature type="region of interest" description="Disordered" evidence="12">
    <location>
        <begin position="400"/>
        <end position="426"/>
    </location>
</feature>
<dbReference type="Pfam" id="PF11711">
    <property type="entry name" value="Tim54"/>
    <property type="match status" value="1"/>
</dbReference>
<keyword evidence="9" id="KW-0811">Translocation</keyword>
<protein>
    <recommendedName>
        <fullName evidence="3">Mitochondrial import inner membrane translocase subunit TIM54</fullName>
    </recommendedName>
</protein>
<feature type="region of interest" description="Disordered" evidence="12">
    <location>
        <begin position="237"/>
        <end position="329"/>
    </location>
</feature>
<gene>
    <name evidence="13" type="ORF">AAP_03514</name>
</gene>
<comment type="similarity">
    <text evidence="2">Belongs to the TIM54 family.</text>
</comment>
<proteinExistence type="inferred from homology"/>
<evidence type="ECO:0000256" key="5">
    <source>
        <dbReference type="ARBA" id="ARBA00022692"/>
    </source>
</evidence>
<dbReference type="OrthoDB" id="5598305at2759"/>
<dbReference type="AlphaFoldDB" id="A0A167YHD2"/>
<dbReference type="Proteomes" id="UP000242877">
    <property type="component" value="Unassembled WGS sequence"/>
</dbReference>
<evidence type="ECO:0000256" key="10">
    <source>
        <dbReference type="ARBA" id="ARBA00023128"/>
    </source>
</evidence>
<comment type="subcellular location">
    <subcellularLocation>
        <location evidence="1">Mitochondrion inner membrane</location>
        <topology evidence="1">Single-pass membrane protein</topology>
    </subcellularLocation>
</comment>
<feature type="compositionally biased region" description="Low complexity" evidence="12">
    <location>
        <begin position="1"/>
        <end position="29"/>
    </location>
</feature>
<feature type="region of interest" description="Disordered" evidence="12">
    <location>
        <begin position="1"/>
        <end position="35"/>
    </location>
</feature>
<reference evidence="13 14" key="1">
    <citation type="journal article" date="2016" name="Genome Biol. Evol.">
        <title>Divergent and convergent evolution of fungal pathogenicity.</title>
        <authorList>
            <person name="Shang Y."/>
            <person name="Xiao G."/>
            <person name="Zheng P."/>
            <person name="Cen K."/>
            <person name="Zhan S."/>
            <person name="Wang C."/>
        </authorList>
    </citation>
    <scope>NUCLEOTIDE SEQUENCE [LARGE SCALE GENOMIC DNA]</scope>
    <source>
        <strain evidence="13 14">ARSEF 7405</strain>
    </source>
</reference>
<evidence type="ECO:0000313" key="14">
    <source>
        <dbReference type="Proteomes" id="UP000242877"/>
    </source>
</evidence>
<evidence type="ECO:0000256" key="3">
    <source>
        <dbReference type="ARBA" id="ARBA00020796"/>
    </source>
</evidence>
<dbReference type="InterPro" id="IPR050187">
    <property type="entry name" value="Lipid_Phosphate_FormReg"/>
</dbReference>
<evidence type="ECO:0000256" key="6">
    <source>
        <dbReference type="ARBA" id="ARBA00022792"/>
    </source>
</evidence>